<feature type="non-terminal residue" evidence="1">
    <location>
        <position position="1"/>
    </location>
</feature>
<dbReference type="EMBL" id="BARV01038972">
    <property type="protein sequence ID" value="GAI52757.1"/>
    <property type="molecule type" value="Genomic_DNA"/>
</dbReference>
<proteinExistence type="predicted"/>
<reference evidence="1" key="1">
    <citation type="journal article" date="2014" name="Front. Microbiol.">
        <title>High frequency of phylogenetically diverse reductive dehalogenase-homologous genes in deep subseafloor sedimentary metagenomes.</title>
        <authorList>
            <person name="Kawai M."/>
            <person name="Futagami T."/>
            <person name="Toyoda A."/>
            <person name="Takaki Y."/>
            <person name="Nishi S."/>
            <person name="Hori S."/>
            <person name="Arai W."/>
            <person name="Tsubouchi T."/>
            <person name="Morono Y."/>
            <person name="Uchiyama I."/>
            <person name="Ito T."/>
            <person name="Fujiyama A."/>
            <person name="Inagaki F."/>
            <person name="Takami H."/>
        </authorList>
    </citation>
    <scope>NUCLEOTIDE SEQUENCE</scope>
    <source>
        <strain evidence="1">Expedition CK06-06</strain>
    </source>
</reference>
<sequence length="196" mass="22361">EEAGDTLTHTFIKEPWPVCETRWFTFKGDVDTLWTASAGPIFKKHRVAPPTTQDFYPDAHPEVSSFDGYTQIPRSYYTWAQLRTKEANDKWDGITLMLVGFQDRPRTDRWGQIWRSIFTFDTSIIPPGSTILSATLKLYIDCPYCQIPGCAVNIFSSDPEAENAISLPDHLSLGSIPFSTNLELEGYLEEQWVEFP</sequence>
<dbReference type="AlphaFoldDB" id="X1P8W9"/>
<feature type="non-terminal residue" evidence="1">
    <location>
        <position position="196"/>
    </location>
</feature>
<organism evidence="1">
    <name type="scientific">marine sediment metagenome</name>
    <dbReference type="NCBI Taxonomy" id="412755"/>
    <lineage>
        <taxon>unclassified sequences</taxon>
        <taxon>metagenomes</taxon>
        <taxon>ecological metagenomes</taxon>
    </lineage>
</organism>
<evidence type="ECO:0000313" key="1">
    <source>
        <dbReference type="EMBL" id="GAI52757.1"/>
    </source>
</evidence>
<name>X1P8W9_9ZZZZ</name>
<protein>
    <submittedName>
        <fullName evidence="1">Uncharacterized protein</fullName>
    </submittedName>
</protein>
<accession>X1P8W9</accession>
<comment type="caution">
    <text evidence="1">The sequence shown here is derived from an EMBL/GenBank/DDBJ whole genome shotgun (WGS) entry which is preliminary data.</text>
</comment>
<gene>
    <name evidence="1" type="ORF">S06H3_59871</name>
</gene>